<dbReference type="OrthoDB" id="9802471at2"/>
<keyword evidence="2 7" id="KW-0813">Transport</keyword>
<dbReference type="HAMAP" id="MF_01416">
    <property type="entry name" value="ATP_synth_delta_bact"/>
    <property type="match status" value="1"/>
</dbReference>
<keyword evidence="5 7" id="KW-0472">Membrane</keyword>
<dbReference type="PRINTS" id="PR00125">
    <property type="entry name" value="ATPASEDELTA"/>
</dbReference>
<sequence>MTRAAANRYAQALFELSKDQNMLEQVRVELDTVKEVFAGNRELPETLEHPKVPKEQKENLLKNGFSGMSDMVQRTLLLMLEKNRIDSVVYMIEQFQHLVDEEWKVGHALVTTVKPLSDEERSMISETFAEKTGRNTLYIRNEIDSELIGGLKVDLGNLVFDGSIKGQLNRMERRLVSGK</sequence>
<organism evidence="8 9">
    <name type="scientific">Salibacterium halotolerans</name>
    <dbReference type="NCBI Taxonomy" id="1884432"/>
    <lineage>
        <taxon>Bacteria</taxon>
        <taxon>Bacillati</taxon>
        <taxon>Bacillota</taxon>
        <taxon>Bacilli</taxon>
        <taxon>Bacillales</taxon>
        <taxon>Bacillaceae</taxon>
    </lineage>
</organism>
<dbReference type="NCBIfam" id="TIGR01145">
    <property type="entry name" value="ATP_synt_delta"/>
    <property type="match status" value="1"/>
</dbReference>
<dbReference type="NCBIfam" id="NF004403">
    <property type="entry name" value="PRK05758.2-4"/>
    <property type="match status" value="1"/>
</dbReference>
<dbReference type="InterPro" id="IPR000711">
    <property type="entry name" value="ATPase_OSCP/dsu"/>
</dbReference>
<gene>
    <name evidence="7" type="primary">atpH</name>
    <name evidence="8" type="ORF">SAMN05518683_12534</name>
</gene>
<dbReference type="STRING" id="1884432.SAMN05518683_12534"/>
<keyword evidence="9" id="KW-1185">Reference proteome</keyword>
<evidence type="ECO:0000256" key="4">
    <source>
        <dbReference type="ARBA" id="ARBA00023065"/>
    </source>
</evidence>
<keyword evidence="3 7" id="KW-0375">Hydrogen ion transport</keyword>
<dbReference type="GO" id="GO:0046933">
    <property type="term" value="F:proton-transporting ATP synthase activity, rotational mechanism"/>
    <property type="evidence" value="ECO:0007669"/>
    <property type="project" value="UniProtKB-UniRule"/>
</dbReference>
<evidence type="ECO:0000256" key="6">
    <source>
        <dbReference type="ARBA" id="ARBA00023310"/>
    </source>
</evidence>
<dbReference type="InterPro" id="IPR026015">
    <property type="entry name" value="ATP_synth_OSCP/delta_N_sf"/>
</dbReference>
<evidence type="ECO:0000313" key="8">
    <source>
        <dbReference type="EMBL" id="SFQ27687.1"/>
    </source>
</evidence>
<evidence type="ECO:0000256" key="5">
    <source>
        <dbReference type="ARBA" id="ARBA00023136"/>
    </source>
</evidence>
<evidence type="ECO:0000256" key="2">
    <source>
        <dbReference type="ARBA" id="ARBA00022448"/>
    </source>
</evidence>
<reference evidence="9" key="1">
    <citation type="submission" date="2016-10" db="EMBL/GenBank/DDBJ databases">
        <authorList>
            <person name="Varghese N."/>
            <person name="Submissions S."/>
        </authorList>
    </citation>
    <scope>NUCLEOTIDE SEQUENCE [LARGE SCALE GENOMIC DNA]</scope>
    <source>
        <strain evidence="9">S7</strain>
    </source>
</reference>
<keyword evidence="7" id="KW-1003">Cell membrane</keyword>
<dbReference type="PANTHER" id="PTHR11910">
    <property type="entry name" value="ATP SYNTHASE DELTA CHAIN"/>
    <property type="match status" value="1"/>
</dbReference>
<dbReference type="Proteomes" id="UP000198892">
    <property type="component" value="Unassembled WGS sequence"/>
</dbReference>
<evidence type="ECO:0000313" key="9">
    <source>
        <dbReference type="Proteomes" id="UP000198892"/>
    </source>
</evidence>
<dbReference type="RefSeq" id="WP_093339002.1">
    <property type="nucleotide sequence ID" value="NZ_FOXD01000025.1"/>
</dbReference>
<dbReference type="GO" id="GO:0005886">
    <property type="term" value="C:plasma membrane"/>
    <property type="evidence" value="ECO:0007669"/>
    <property type="project" value="UniProtKB-SubCell"/>
</dbReference>
<dbReference type="GO" id="GO:0045259">
    <property type="term" value="C:proton-transporting ATP synthase complex"/>
    <property type="evidence" value="ECO:0007669"/>
    <property type="project" value="UniProtKB-KW"/>
</dbReference>
<keyword evidence="7" id="KW-0139">CF(1)</keyword>
<keyword evidence="6 7" id="KW-0066">ATP synthesis</keyword>
<name>A0A1I5X7Q5_9BACI</name>
<accession>A0A1I5X7Q5</accession>
<dbReference type="AlphaFoldDB" id="A0A1I5X7Q5"/>
<evidence type="ECO:0000256" key="3">
    <source>
        <dbReference type="ARBA" id="ARBA00022781"/>
    </source>
</evidence>
<dbReference type="Pfam" id="PF00213">
    <property type="entry name" value="OSCP"/>
    <property type="match status" value="1"/>
</dbReference>
<protein>
    <recommendedName>
        <fullName evidence="7">ATP synthase subunit delta</fullName>
    </recommendedName>
    <alternativeName>
        <fullName evidence="7">ATP synthase F(1) sector subunit delta</fullName>
    </alternativeName>
    <alternativeName>
        <fullName evidence="7">F-type ATPase subunit delta</fullName>
        <shortName evidence="7">F-ATPase subunit delta</shortName>
    </alternativeName>
</protein>
<proteinExistence type="inferred from homology"/>
<comment type="subcellular location">
    <subcellularLocation>
        <location evidence="7">Cell membrane</location>
        <topology evidence="7">Peripheral membrane protein</topology>
    </subcellularLocation>
    <subcellularLocation>
        <location evidence="1">Membrane</location>
    </subcellularLocation>
</comment>
<comment type="function">
    <text evidence="7">F(1)F(0) ATP synthase produces ATP from ADP in the presence of a proton or sodium gradient. F-type ATPases consist of two structural domains, F(1) containing the extramembraneous catalytic core and F(0) containing the membrane proton channel, linked together by a central stalk and a peripheral stalk. During catalysis, ATP synthesis in the catalytic domain of F(1) is coupled via a rotary mechanism of the central stalk subunits to proton translocation.</text>
</comment>
<evidence type="ECO:0000256" key="1">
    <source>
        <dbReference type="ARBA" id="ARBA00004370"/>
    </source>
</evidence>
<dbReference type="Gene3D" id="1.10.520.20">
    <property type="entry name" value="N-terminal domain of the delta subunit of the F1F0-ATP synthase"/>
    <property type="match status" value="1"/>
</dbReference>
<keyword evidence="4 7" id="KW-0406">Ion transport</keyword>
<dbReference type="SUPFAM" id="SSF47928">
    <property type="entry name" value="N-terminal domain of the delta subunit of the F1F0-ATP synthase"/>
    <property type="match status" value="1"/>
</dbReference>
<evidence type="ECO:0000256" key="7">
    <source>
        <dbReference type="HAMAP-Rule" id="MF_01416"/>
    </source>
</evidence>
<comment type="function">
    <text evidence="7">This protein is part of the stalk that links CF(0) to CF(1). It either transmits conformational changes from CF(0) to CF(1) or is implicated in proton conduction.</text>
</comment>
<dbReference type="EMBL" id="FOXD01000025">
    <property type="protein sequence ID" value="SFQ27687.1"/>
    <property type="molecule type" value="Genomic_DNA"/>
</dbReference>
<comment type="similarity">
    <text evidence="7">Belongs to the ATPase delta chain family.</text>
</comment>